<comment type="caution">
    <text evidence="1">The sequence shown here is derived from an EMBL/GenBank/DDBJ whole genome shotgun (WGS) entry which is preliminary data.</text>
</comment>
<name>A0A0F3GRG5_9BACT</name>
<dbReference type="EMBL" id="LACI01001401">
    <property type="protein sequence ID" value="KJU84544.1"/>
    <property type="molecule type" value="Genomic_DNA"/>
</dbReference>
<evidence type="ECO:0000313" key="2">
    <source>
        <dbReference type="Proteomes" id="UP000033423"/>
    </source>
</evidence>
<sequence>MPLPIAYPCNHNTVFQKYPLTKIVSIVTYIYNAVKRNLFLKSLLHIQKSLYVGYGKKYKRCVYPHNPIQLPAFTRRGVRCYRHFRPQKGNI</sequence>
<evidence type="ECO:0000313" key="1">
    <source>
        <dbReference type="EMBL" id="KJU84544.1"/>
    </source>
</evidence>
<dbReference type="AlphaFoldDB" id="A0A0F3GRG5"/>
<accession>A0A0F3GRG5</accession>
<organism evidence="1 2">
    <name type="scientific">Candidatus Magnetobacterium bavaricum</name>
    <dbReference type="NCBI Taxonomy" id="29290"/>
    <lineage>
        <taxon>Bacteria</taxon>
        <taxon>Pseudomonadati</taxon>
        <taxon>Nitrospirota</taxon>
        <taxon>Thermodesulfovibrionia</taxon>
        <taxon>Thermodesulfovibrionales</taxon>
        <taxon>Candidatus Magnetobacteriaceae</taxon>
        <taxon>Candidatus Magnetobacterium</taxon>
    </lineage>
</organism>
<gene>
    <name evidence="1" type="ORF">MBAV_003263</name>
</gene>
<protein>
    <submittedName>
        <fullName evidence="1">Uncharacterized protein</fullName>
    </submittedName>
</protein>
<dbReference type="Proteomes" id="UP000033423">
    <property type="component" value="Unassembled WGS sequence"/>
</dbReference>
<reference evidence="1 2" key="1">
    <citation type="submission" date="2015-02" db="EMBL/GenBank/DDBJ databases">
        <title>Single-cell genomics of uncultivated deep-branching MTB reveals a conserved set of magnetosome genes.</title>
        <authorList>
            <person name="Kolinko S."/>
            <person name="Richter M."/>
            <person name="Glockner F.O."/>
            <person name="Brachmann A."/>
            <person name="Schuler D."/>
        </authorList>
    </citation>
    <scope>NUCLEOTIDE SEQUENCE [LARGE SCALE GENOMIC DNA]</scope>
    <source>
        <strain evidence="1">TM-1</strain>
    </source>
</reference>
<proteinExistence type="predicted"/>
<keyword evidence="2" id="KW-1185">Reference proteome</keyword>